<keyword evidence="15" id="KW-0460">Magnesium</keyword>
<gene>
    <name evidence="21" type="ORF">UMAG_05726</name>
</gene>
<feature type="compositionally biased region" description="Basic and acidic residues" evidence="19">
    <location>
        <begin position="505"/>
        <end position="533"/>
    </location>
</feature>
<feature type="compositionally biased region" description="Acidic residues" evidence="19">
    <location>
        <begin position="58"/>
        <end position="89"/>
    </location>
</feature>
<evidence type="ECO:0000256" key="1">
    <source>
        <dbReference type="ARBA" id="ARBA00001946"/>
    </source>
</evidence>
<feature type="compositionally biased region" description="Polar residues" evidence="19">
    <location>
        <begin position="600"/>
        <end position="624"/>
    </location>
</feature>
<evidence type="ECO:0000256" key="15">
    <source>
        <dbReference type="ARBA" id="ARBA00022842"/>
    </source>
</evidence>
<feature type="domain" description="RIO kinase" evidence="20">
    <location>
        <begin position="234"/>
        <end position="490"/>
    </location>
</feature>
<accession>A0A0D1DST4</accession>
<evidence type="ECO:0000256" key="8">
    <source>
        <dbReference type="ARBA" id="ARBA00022527"/>
    </source>
</evidence>
<keyword evidence="13" id="KW-0378">Hydrolase</keyword>
<evidence type="ECO:0000313" key="21">
    <source>
        <dbReference type="EMBL" id="KIS66946.1"/>
    </source>
</evidence>
<dbReference type="EMBL" id="CM003155">
    <property type="protein sequence ID" value="KIS66946.1"/>
    <property type="molecule type" value="Genomic_DNA"/>
</dbReference>
<comment type="subcellular location">
    <subcellularLocation>
        <location evidence="2">Cytoplasm</location>
    </subcellularLocation>
</comment>
<keyword evidence="7" id="KW-0690">Ribosome biogenesis</keyword>
<keyword evidence="11" id="KW-0547">Nucleotide-binding</keyword>
<dbReference type="GeneID" id="23565535"/>
<evidence type="ECO:0000256" key="10">
    <source>
        <dbReference type="ARBA" id="ARBA00022723"/>
    </source>
</evidence>
<dbReference type="InterPro" id="IPR018935">
    <property type="entry name" value="RIO_kinase_CS"/>
</dbReference>
<dbReference type="FunFam" id="3.30.200.20:FF:000148">
    <property type="entry name" value="Serine/threonine-protein kinase RIO1"/>
    <property type="match status" value="1"/>
</dbReference>
<feature type="region of interest" description="Disordered" evidence="19">
    <location>
        <begin position="167"/>
        <end position="188"/>
    </location>
</feature>
<evidence type="ECO:0000256" key="3">
    <source>
        <dbReference type="ARBA" id="ARBA00009196"/>
    </source>
</evidence>
<dbReference type="eggNOG" id="KOG2270">
    <property type="taxonomic scope" value="Eukaryota"/>
</dbReference>
<feature type="region of interest" description="Disordered" evidence="19">
    <location>
        <begin position="655"/>
        <end position="762"/>
    </location>
</feature>
<evidence type="ECO:0000256" key="6">
    <source>
        <dbReference type="ARBA" id="ARBA00022490"/>
    </source>
</evidence>
<dbReference type="GO" id="GO:0046872">
    <property type="term" value="F:metal ion binding"/>
    <property type="evidence" value="ECO:0007669"/>
    <property type="project" value="UniProtKB-KW"/>
</dbReference>
<dbReference type="InterPro" id="IPR011009">
    <property type="entry name" value="Kinase-like_dom_sf"/>
</dbReference>
<protein>
    <recommendedName>
        <fullName evidence="5">Serine/threonine-protein kinase RIO1</fullName>
        <ecNumber evidence="4">2.7.11.1</ecNumber>
    </recommendedName>
    <alternativeName>
        <fullName evidence="18">Serine/threonine-protein kinase rio1</fullName>
    </alternativeName>
</protein>
<name>A0A0D1DST4_MYCMD</name>
<feature type="compositionally biased region" description="Basic and acidic residues" evidence="19">
    <location>
        <begin position="714"/>
        <end position="734"/>
    </location>
</feature>
<dbReference type="GO" id="GO:0005524">
    <property type="term" value="F:ATP binding"/>
    <property type="evidence" value="ECO:0007669"/>
    <property type="project" value="UniProtKB-KW"/>
</dbReference>
<dbReference type="SUPFAM" id="SSF56112">
    <property type="entry name" value="Protein kinase-like (PK-like)"/>
    <property type="match status" value="1"/>
</dbReference>
<feature type="compositionally biased region" description="Low complexity" evidence="19">
    <location>
        <begin position="168"/>
        <end position="188"/>
    </location>
</feature>
<dbReference type="GO" id="GO:0016787">
    <property type="term" value="F:hydrolase activity"/>
    <property type="evidence" value="ECO:0007669"/>
    <property type="project" value="UniProtKB-KW"/>
</dbReference>
<dbReference type="Proteomes" id="UP000000561">
    <property type="component" value="Chromosome 16"/>
</dbReference>
<dbReference type="InterPro" id="IPR051272">
    <property type="entry name" value="RIO-type_Ser/Thr_kinase"/>
</dbReference>
<evidence type="ECO:0000256" key="2">
    <source>
        <dbReference type="ARBA" id="ARBA00004496"/>
    </source>
</evidence>
<keyword evidence="9" id="KW-0808">Transferase</keyword>
<dbReference type="EC" id="2.7.11.1" evidence="4"/>
<keyword evidence="6" id="KW-0963">Cytoplasm</keyword>
<dbReference type="PROSITE" id="PS01245">
    <property type="entry name" value="RIO1"/>
    <property type="match status" value="1"/>
</dbReference>
<comment type="catalytic activity">
    <reaction evidence="17">
        <text>L-seryl-[protein] + ATP = O-phospho-L-seryl-[protein] + ADP + H(+)</text>
        <dbReference type="Rhea" id="RHEA:17989"/>
        <dbReference type="Rhea" id="RHEA-COMP:9863"/>
        <dbReference type="Rhea" id="RHEA-COMP:11604"/>
        <dbReference type="ChEBI" id="CHEBI:15378"/>
        <dbReference type="ChEBI" id="CHEBI:29999"/>
        <dbReference type="ChEBI" id="CHEBI:30616"/>
        <dbReference type="ChEBI" id="CHEBI:83421"/>
        <dbReference type="ChEBI" id="CHEBI:456216"/>
        <dbReference type="EC" id="2.7.11.1"/>
    </reaction>
</comment>
<evidence type="ECO:0000256" key="11">
    <source>
        <dbReference type="ARBA" id="ARBA00022741"/>
    </source>
</evidence>
<dbReference type="AlphaFoldDB" id="A0A0D1DST4"/>
<dbReference type="OrthoDB" id="205248at2759"/>
<evidence type="ECO:0000313" key="22">
    <source>
        <dbReference type="Proteomes" id="UP000000561"/>
    </source>
</evidence>
<evidence type="ECO:0000256" key="17">
    <source>
        <dbReference type="ARBA" id="ARBA00048679"/>
    </source>
</evidence>
<feature type="compositionally biased region" description="Polar residues" evidence="19">
    <location>
        <begin position="14"/>
        <end position="24"/>
    </location>
</feature>
<keyword evidence="22" id="KW-1185">Reference proteome</keyword>
<dbReference type="RefSeq" id="XP_011391473.1">
    <property type="nucleotide sequence ID" value="XM_011393171.1"/>
</dbReference>
<dbReference type="STRING" id="237631.A0A0D1DST4"/>
<dbReference type="CDD" id="cd05147">
    <property type="entry name" value="RIO1_euk"/>
    <property type="match status" value="1"/>
</dbReference>
<feature type="compositionally biased region" description="Basic residues" evidence="19">
    <location>
        <begin position="735"/>
        <end position="762"/>
    </location>
</feature>
<dbReference type="GO" id="GO:0030490">
    <property type="term" value="P:maturation of SSU-rRNA"/>
    <property type="evidence" value="ECO:0000318"/>
    <property type="project" value="GO_Central"/>
</dbReference>
<evidence type="ECO:0000256" key="12">
    <source>
        <dbReference type="ARBA" id="ARBA00022777"/>
    </source>
</evidence>
<comment type="catalytic activity">
    <reaction evidence="16">
        <text>L-threonyl-[protein] + ATP = O-phospho-L-threonyl-[protein] + ADP + H(+)</text>
        <dbReference type="Rhea" id="RHEA:46608"/>
        <dbReference type="Rhea" id="RHEA-COMP:11060"/>
        <dbReference type="Rhea" id="RHEA-COMP:11605"/>
        <dbReference type="ChEBI" id="CHEBI:15378"/>
        <dbReference type="ChEBI" id="CHEBI:30013"/>
        <dbReference type="ChEBI" id="CHEBI:30616"/>
        <dbReference type="ChEBI" id="CHEBI:61977"/>
        <dbReference type="ChEBI" id="CHEBI:456216"/>
        <dbReference type="EC" id="2.7.11.1"/>
    </reaction>
</comment>
<dbReference type="GO" id="GO:0030688">
    <property type="term" value="C:preribosome, small subunit precursor"/>
    <property type="evidence" value="ECO:0000318"/>
    <property type="project" value="GO_Central"/>
</dbReference>
<keyword evidence="14" id="KW-0067">ATP-binding</keyword>
<dbReference type="GO" id="GO:0005829">
    <property type="term" value="C:cytosol"/>
    <property type="evidence" value="ECO:0000318"/>
    <property type="project" value="GO_Central"/>
</dbReference>
<proteinExistence type="inferred from homology"/>
<evidence type="ECO:0000256" key="19">
    <source>
        <dbReference type="SAM" id="MobiDB-lite"/>
    </source>
</evidence>
<dbReference type="PANTHER" id="PTHR45723">
    <property type="entry name" value="SERINE/THREONINE-PROTEIN KINASE RIO1"/>
    <property type="match status" value="1"/>
</dbReference>
<organism evidence="21 22">
    <name type="scientific">Mycosarcoma maydis</name>
    <name type="common">Corn smut fungus</name>
    <name type="synonym">Ustilago maydis</name>
    <dbReference type="NCBI Taxonomy" id="5270"/>
    <lineage>
        <taxon>Eukaryota</taxon>
        <taxon>Fungi</taxon>
        <taxon>Dikarya</taxon>
        <taxon>Basidiomycota</taxon>
        <taxon>Ustilaginomycotina</taxon>
        <taxon>Ustilaginomycetes</taxon>
        <taxon>Ustilaginales</taxon>
        <taxon>Ustilaginaceae</taxon>
        <taxon>Mycosarcoma</taxon>
    </lineage>
</organism>
<comment type="cofactor">
    <cofactor evidence="1">
        <name>Mg(2+)</name>
        <dbReference type="ChEBI" id="CHEBI:18420"/>
    </cofactor>
</comment>
<evidence type="ECO:0000256" key="16">
    <source>
        <dbReference type="ARBA" id="ARBA00047899"/>
    </source>
</evidence>
<dbReference type="InterPro" id="IPR018934">
    <property type="entry name" value="RIO_dom"/>
</dbReference>
<evidence type="ECO:0000256" key="9">
    <source>
        <dbReference type="ARBA" id="ARBA00022679"/>
    </source>
</evidence>
<dbReference type="InParanoid" id="A0A0D1DST4"/>
<dbReference type="Gene3D" id="1.10.510.10">
    <property type="entry name" value="Transferase(Phosphotransferase) domain 1"/>
    <property type="match status" value="1"/>
</dbReference>
<feature type="region of interest" description="Disordered" evidence="19">
    <location>
        <begin position="1"/>
        <end position="94"/>
    </location>
</feature>
<keyword evidence="10" id="KW-0479">Metal-binding</keyword>
<dbReference type="GO" id="GO:0004674">
    <property type="term" value="F:protein serine/threonine kinase activity"/>
    <property type="evidence" value="ECO:0000318"/>
    <property type="project" value="GO_Central"/>
</dbReference>
<evidence type="ECO:0000256" key="7">
    <source>
        <dbReference type="ARBA" id="ARBA00022517"/>
    </source>
</evidence>
<evidence type="ECO:0000256" key="13">
    <source>
        <dbReference type="ARBA" id="ARBA00022801"/>
    </source>
</evidence>
<evidence type="ECO:0000256" key="5">
    <source>
        <dbReference type="ARBA" id="ARBA00016038"/>
    </source>
</evidence>
<reference evidence="21 22" key="1">
    <citation type="journal article" date="2006" name="Nature">
        <title>Insights from the genome of the biotrophic fungal plant pathogen Ustilago maydis.</title>
        <authorList>
            <person name="Kamper J."/>
            <person name="Kahmann R."/>
            <person name="Bolker M."/>
            <person name="Ma L.J."/>
            <person name="Brefort T."/>
            <person name="Saville B.J."/>
            <person name="Banuett F."/>
            <person name="Kronstad J.W."/>
            <person name="Gold S.E."/>
            <person name="Muller O."/>
            <person name="Perlin M.H."/>
            <person name="Wosten H.A."/>
            <person name="de Vries R."/>
            <person name="Ruiz-Herrera J."/>
            <person name="Reynaga-Pena C.G."/>
            <person name="Snetselaar K."/>
            <person name="McCann M."/>
            <person name="Perez-Martin J."/>
            <person name="Feldbrugge M."/>
            <person name="Basse C.W."/>
            <person name="Steinberg G."/>
            <person name="Ibeas J.I."/>
            <person name="Holloman W."/>
            <person name="Guzman P."/>
            <person name="Farman M."/>
            <person name="Stajich J.E."/>
            <person name="Sentandreu R."/>
            <person name="Gonzalez-Prieto J.M."/>
            <person name="Kennell J.C."/>
            <person name="Molina L."/>
            <person name="Schirawski J."/>
            <person name="Mendoza-Mendoza A."/>
            <person name="Greilinger D."/>
            <person name="Munch K."/>
            <person name="Rossel N."/>
            <person name="Scherer M."/>
            <person name="Vranes M."/>
            <person name="Ladendorf O."/>
            <person name="Vincon V."/>
            <person name="Fuchs U."/>
            <person name="Sandrock B."/>
            <person name="Meng S."/>
            <person name="Ho E.C."/>
            <person name="Cahill M.J."/>
            <person name="Boyce K.J."/>
            <person name="Klose J."/>
            <person name="Klosterman S.J."/>
            <person name="Deelstra H.J."/>
            <person name="Ortiz-Castellanos L."/>
            <person name="Li W."/>
            <person name="Sanchez-Alonso P."/>
            <person name="Schreier P.H."/>
            <person name="Hauser-Hahn I."/>
            <person name="Vaupel M."/>
            <person name="Koopmann E."/>
            <person name="Friedrich G."/>
            <person name="Voss H."/>
            <person name="Schluter T."/>
            <person name="Margolis J."/>
            <person name="Platt D."/>
            <person name="Swimmer C."/>
            <person name="Gnirke A."/>
            <person name="Chen F."/>
            <person name="Vysotskaia V."/>
            <person name="Mannhaupt G."/>
            <person name="Guldener U."/>
            <person name="Munsterkotter M."/>
            <person name="Haase D."/>
            <person name="Oesterheld M."/>
            <person name="Mewes H.W."/>
            <person name="Mauceli E.W."/>
            <person name="DeCaprio D."/>
            <person name="Wade C.M."/>
            <person name="Butler J."/>
            <person name="Young S."/>
            <person name="Jaffe D.B."/>
            <person name="Calvo S."/>
            <person name="Nusbaum C."/>
            <person name="Galagan J."/>
            <person name="Birren B.W."/>
        </authorList>
    </citation>
    <scope>NUCLEOTIDE SEQUENCE [LARGE SCALE GENOMIC DNA]</scope>
    <source>
        <strain evidence="22">DSM 14603 / FGSC 9021 / UM521</strain>
    </source>
</reference>
<sequence>MEAGQFDDAPDQAAVQQSTINQNQHQHRDLQAAQDQDTPYLQRQRRQEISDLLRPSSDVEESDDDLVDDMQQDVDDDDEDDDDDYEDDMTGYGAVEDADWELARGDFTKHFNRSRQLANAIHASSSTACASASTSASASASKSTRGQAAVTATPLPAMNRRRRPPLVAASGGAAATAASTTQTRTASQMESLSKFASRIRVDDMYDPSSAIGGGVNSTVPRKALGGRDAVRIKDKADRATVEGVLDPRTMLILYKMVNRGLLECVNGCVSTGKEANVYHATTAVTGSSNASGSSAVDSEKGSLALKIYKTSILVFKDRDRYVSGEFRFRHGYAKHNPRKMVRLWAEKEARNLKRMVSAGLRAPVPVELRDHVLVMQFLGDSQGWASPRLKDADEIIGSDRAEWSRLYRELIASVRIMYHQCRLVHADLSEYNILYHQHHLWIIDVSQSVEHDHPRAYDFLRADLAHVDDFFAKRGVNTLGLRATFEFVVSAPKSHAFARKGGRAGLEKQEADFQNDHRPNPNEEHDKQLKSDGDPGSCTRSAMGGASTATPVVVSKDKVIGGGAWYTGLSQTTTDTWGAPTGDESESSLMDTLEHLMHQLSTQPDSSSHTSAIPTTSSHRSANSHNDDQVFKATYIPFSLHELQDPEREIELQATSQPTTTQDRTHPPLSTLLPSKPAQNHDDNDDNDDSHSDHYTSSDTCDVSDDDQPTSSQHPKDARITKEQAKALKKEAKKQTKQANREKRKTKMPKAEKKRRMKKNHK</sequence>
<dbReference type="KEGG" id="uma:UMAG_05726"/>
<dbReference type="Gene3D" id="3.30.200.20">
    <property type="entry name" value="Phosphorylase Kinase, domain 1"/>
    <property type="match status" value="1"/>
</dbReference>
<evidence type="ECO:0000256" key="14">
    <source>
        <dbReference type="ARBA" id="ARBA00022840"/>
    </source>
</evidence>
<evidence type="ECO:0000259" key="20">
    <source>
        <dbReference type="SMART" id="SM00090"/>
    </source>
</evidence>
<comment type="similarity">
    <text evidence="3">Belongs to the protein kinase superfamily. RIO-type Ser/Thr kinase family.</text>
</comment>
<dbReference type="VEuPathDB" id="FungiDB:UMAG_05726"/>
<feature type="region of interest" description="Disordered" evidence="19">
    <location>
        <begin position="600"/>
        <end position="627"/>
    </location>
</feature>
<evidence type="ECO:0000256" key="18">
    <source>
        <dbReference type="ARBA" id="ARBA00068838"/>
    </source>
</evidence>
<keyword evidence="12" id="KW-0418">Kinase</keyword>
<dbReference type="Pfam" id="PF01163">
    <property type="entry name" value="RIO1"/>
    <property type="match status" value="1"/>
</dbReference>
<keyword evidence="8" id="KW-0723">Serine/threonine-protein kinase</keyword>
<dbReference type="InterPro" id="IPR000687">
    <property type="entry name" value="RIO_kinase"/>
</dbReference>
<dbReference type="SMART" id="SM00090">
    <property type="entry name" value="RIO"/>
    <property type="match status" value="1"/>
</dbReference>
<feature type="region of interest" description="Disordered" evidence="19">
    <location>
        <begin position="499"/>
        <end position="549"/>
    </location>
</feature>
<evidence type="ECO:0000256" key="4">
    <source>
        <dbReference type="ARBA" id="ARBA00012513"/>
    </source>
</evidence>